<proteinExistence type="predicted"/>
<evidence type="ECO:0000313" key="2">
    <source>
        <dbReference type="Proteomes" id="UP001200642"/>
    </source>
</evidence>
<dbReference type="EMBL" id="JAIRBC010000001">
    <property type="protein sequence ID" value="MCG2459315.1"/>
    <property type="molecule type" value="Genomic_DNA"/>
</dbReference>
<dbReference type="Gene3D" id="1.10.760.10">
    <property type="entry name" value="Cytochrome c-like domain"/>
    <property type="match status" value="1"/>
</dbReference>
<dbReference type="AlphaFoldDB" id="A0AAE3JM25"/>
<reference evidence="1" key="1">
    <citation type="submission" date="2023-02" db="EMBL/GenBank/DDBJ databases">
        <title>Genome of Flavobacteriaceae gen. nov. sp. strain F89.</title>
        <authorList>
            <person name="Wang Y."/>
        </authorList>
    </citation>
    <scope>NUCLEOTIDE SEQUENCE</scope>
    <source>
        <strain evidence="1">F89</strain>
    </source>
</reference>
<comment type="caution">
    <text evidence="1">The sequence shown here is derived from an EMBL/GenBank/DDBJ whole genome shotgun (WGS) entry which is preliminary data.</text>
</comment>
<keyword evidence="2" id="KW-1185">Reference proteome</keyword>
<gene>
    <name evidence="1" type="ORF">K8352_00980</name>
</gene>
<protein>
    <submittedName>
        <fullName evidence="1">Uncharacterized protein</fullName>
    </submittedName>
</protein>
<dbReference type="InterPro" id="IPR036909">
    <property type="entry name" value="Cyt_c-like_dom_sf"/>
</dbReference>
<accession>A0AAE3JM25</accession>
<dbReference type="RefSeq" id="WP_317900462.1">
    <property type="nucleotide sequence ID" value="NZ_JAIRBC010000001.1"/>
</dbReference>
<sequence>MEANSSKALLAQLILLALSHCGSNTDKALPVADTDNGGLYLPTGLGALVGANSIGRTRHIAANGLMPPHRHLDDYSIAYILTYVRKRFSNGAPPINVKMVAEIRHSSNDKK</sequence>
<dbReference type="Proteomes" id="UP001200642">
    <property type="component" value="Unassembled WGS sequence"/>
</dbReference>
<dbReference type="GO" id="GO:0009055">
    <property type="term" value="F:electron transfer activity"/>
    <property type="evidence" value="ECO:0007669"/>
    <property type="project" value="InterPro"/>
</dbReference>
<evidence type="ECO:0000313" key="1">
    <source>
        <dbReference type="EMBL" id="MCG2459315.1"/>
    </source>
</evidence>
<name>A0AAE3JM25_9FLAO</name>
<organism evidence="1 2">
    <name type="scientific">Cerina litoralis</name>
    <dbReference type="NCBI Taxonomy" id="2874477"/>
    <lineage>
        <taxon>Bacteria</taxon>
        <taxon>Pseudomonadati</taxon>
        <taxon>Bacteroidota</taxon>
        <taxon>Flavobacteriia</taxon>
        <taxon>Flavobacteriales</taxon>
        <taxon>Flavobacteriaceae</taxon>
        <taxon>Cerina</taxon>
    </lineage>
</organism>
<dbReference type="GO" id="GO:0020037">
    <property type="term" value="F:heme binding"/>
    <property type="evidence" value="ECO:0007669"/>
    <property type="project" value="InterPro"/>
</dbReference>